<evidence type="ECO:0008006" key="10">
    <source>
        <dbReference type="Google" id="ProtNLM"/>
    </source>
</evidence>
<keyword evidence="2 6" id="KW-0812">Transmembrane</keyword>
<sequence length="323" mass="34130">MAKLAALGLLLSAIPALAVIATVNSPCVSICGGTQKTVNDELICNDGDYNSTVKGLTMKNCLLCESTSTTYSNQFDSDIYWFIFNQKYTIQVCVYENSASASLSPCESQCLPLKPVFETLWWDRNVSLYNYCTQNSNAFPTYASGCSECLRAKAASKVLGNFMDNMVSACKTQPNATKEETVTLARPLFDLSVESNATATSTAATTATGTGTPTSSPTSTSSSSGLSAGAAAGIGVGAGAGVILVGALIWVLFRRRRRAAQQPHSMYPPAASGGQEYAQPMQQEAPHASGYTVERNPSRLVEVPDTNGQKPGGTWAAELPSNH</sequence>
<evidence type="ECO:0000256" key="2">
    <source>
        <dbReference type="ARBA" id="ARBA00022692"/>
    </source>
</evidence>
<feature type="region of interest" description="Disordered" evidence="5">
    <location>
        <begin position="261"/>
        <end position="323"/>
    </location>
</feature>
<dbReference type="GO" id="GO:0071944">
    <property type="term" value="C:cell periphery"/>
    <property type="evidence" value="ECO:0007669"/>
    <property type="project" value="UniProtKB-ARBA"/>
</dbReference>
<dbReference type="KEGG" id="nfi:NFIA_033010"/>
<accession>A1CYB5</accession>
<proteinExistence type="predicted"/>
<dbReference type="OMA" id="TMKNCLL"/>
<dbReference type="PANTHER" id="PTHR15549">
    <property type="entry name" value="PAIRED IMMUNOGLOBULIN-LIKE TYPE 2 RECEPTOR"/>
    <property type="match status" value="1"/>
</dbReference>
<keyword evidence="9" id="KW-1185">Reference proteome</keyword>
<evidence type="ECO:0000256" key="5">
    <source>
        <dbReference type="SAM" id="MobiDB-lite"/>
    </source>
</evidence>
<dbReference type="EMBL" id="DS027686">
    <property type="protein sequence ID" value="EAW23735.1"/>
    <property type="molecule type" value="Genomic_DNA"/>
</dbReference>
<feature type="signal peptide" evidence="7">
    <location>
        <begin position="1"/>
        <end position="18"/>
    </location>
</feature>
<organism evidence="8 9">
    <name type="scientific">Neosartorya fischeri (strain ATCC 1020 / DSM 3700 / CBS 544.65 / FGSC A1164 / JCM 1740 / NRRL 181 / WB 181)</name>
    <name type="common">Aspergillus fischerianus</name>
    <dbReference type="NCBI Taxonomy" id="331117"/>
    <lineage>
        <taxon>Eukaryota</taxon>
        <taxon>Fungi</taxon>
        <taxon>Dikarya</taxon>
        <taxon>Ascomycota</taxon>
        <taxon>Pezizomycotina</taxon>
        <taxon>Eurotiomycetes</taxon>
        <taxon>Eurotiomycetidae</taxon>
        <taxon>Eurotiales</taxon>
        <taxon>Aspergillaceae</taxon>
        <taxon>Aspergillus</taxon>
        <taxon>Aspergillus subgen. Fumigati</taxon>
    </lineage>
</organism>
<dbReference type="RefSeq" id="XP_001265632.1">
    <property type="nucleotide sequence ID" value="XM_001265631.1"/>
</dbReference>
<dbReference type="OrthoDB" id="5426678at2759"/>
<dbReference type="GO" id="GO:0016020">
    <property type="term" value="C:membrane"/>
    <property type="evidence" value="ECO:0007669"/>
    <property type="project" value="UniProtKB-SubCell"/>
</dbReference>
<evidence type="ECO:0000256" key="6">
    <source>
        <dbReference type="SAM" id="Phobius"/>
    </source>
</evidence>
<evidence type="ECO:0000256" key="1">
    <source>
        <dbReference type="ARBA" id="ARBA00004167"/>
    </source>
</evidence>
<evidence type="ECO:0000256" key="4">
    <source>
        <dbReference type="ARBA" id="ARBA00023136"/>
    </source>
</evidence>
<dbReference type="eggNOG" id="ENOG502SSVT">
    <property type="taxonomic scope" value="Eukaryota"/>
</dbReference>
<evidence type="ECO:0000256" key="3">
    <source>
        <dbReference type="ARBA" id="ARBA00022989"/>
    </source>
</evidence>
<feature type="region of interest" description="Disordered" evidence="5">
    <location>
        <begin position="200"/>
        <end position="227"/>
    </location>
</feature>
<protein>
    <recommendedName>
        <fullName evidence="10">LPXTG-domain-containing protein</fullName>
    </recommendedName>
</protein>
<dbReference type="GeneID" id="4592756"/>
<evidence type="ECO:0000313" key="9">
    <source>
        <dbReference type="Proteomes" id="UP000006702"/>
    </source>
</evidence>
<dbReference type="VEuPathDB" id="FungiDB:NFIA_033010"/>
<dbReference type="InterPro" id="IPR051694">
    <property type="entry name" value="Immunoregulatory_rcpt-like"/>
</dbReference>
<dbReference type="Proteomes" id="UP000006702">
    <property type="component" value="Unassembled WGS sequence"/>
</dbReference>
<evidence type="ECO:0000313" key="8">
    <source>
        <dbReference type="EMBL" id="EAW23735.1"/>
    </source>
</evidence>
<keyword evidence="4 6" id="KW-0472">Membrane</keyword>
<dbReference type="HOGENOM" id="CLU_057549_0_0_1"/>
<keyword evidence="7" id="KW-0732">Signal</keyword>
<gene>
    <name evidence="8" type="ORF">NFIA_033010</name>
</gene>
<reference evidence="9" key="1">
    <citation type="journal article" date="2008" name="PLoS Genet.">
        <title>Genomic islands in the pathogenic filamentous fungus Aspergillus fumigatus.</title>
        <authorList>
            <person name="Fedorova N.D."/>
            <person name="Khaldi N."/>
            <person name="Joardar V.S."/>
            <person name="Maiti R."/>
            <person name="Amedeo P."/>
            <person name="Anderson M.J."/>
            <person name="Crabtree J."/>
            <person name="Silva J.C."/>
            <person name="Badger J.H."/>
            <person name="Albarraq A."/>
            <person name="Angiuoli S."/>
            <person name="Bussey H."/>
            <person name="Bowyer P."/>
            <person name="Cotty P.J."/>
            <person name="Dyer P.S."/>
            <person name="Egan A."/>
            <person name="Galens K."/>
            <person name="Fraser-Liggett C.M."/>
            <person name="Haas B.J."/>
            <person name="Inman J.M."/>
            <person name="Kent R."/>
            <person name="Lemieux S."/>
            <person name="Malavazi I."/>
            <person name="Orvis J."/>
            <person name="Roemer T."/>
            <person name="Ronning C.M."/>
            <person name="Sundaram J.P."/>
            <person name="Sutton G."/>
            <person name="Turner G."/>
            <person name="Venter J.C."/>
            <person name="White O.R."/>
            <person name="Whitty B.R."/>
            <person name="Youngman P."/>
            <person name="Wolfe K.H."/>
            <person name="Goldman G.H."/>
            <person name="Wortman J.R."/>
            <person name="Jiang B."/>
            <person name="Denning D.W."/>
            <person name="Nierman W.C."/>
        </authorList>
    </citation>
    <scope>NUCLEOTIDE SEQUENCE [LARGE SCALE GENOMIC DNA]</scope>
    <source>
        <strain evidence="9">ATCC 1020 / DSM 3700 / CBS 544.65 / FGSC A1164 / JCM 1740 / NRRL 181 / WB 181</strain>
    </source>
</reference>
<name>A1CYB5_NEOFI</name>
<feature type="chain" id="PRO_5002633547" description="LPXTG-domain-containing protein" evidence="7">
    <location>
        <begin position="19"/>
        <end position="323"/>
    </location>
</feature>
<dbReference type="PANTHER" id="PTHR15549:SF27">
    <property type="entry name" value="CHITIN-BINDING TYPE-1 DOMAIN-CONTAINING PROTEIN"/>
    <property type="match status" value="1"/>
</dbReference>
<dbReference type="AlphaFoldDB" id="A1CYB5"/>
<evidence type="ECO:0000256" key="7">
    <source>
        <dbReference type="SAM" id="SignalP"/>
    </source>
</evidence>
<feature type="transmembrane region" description="Helical" evidence="6">
    <location>
        <begin position="226"/>
        <end position="253"/>
    </location>
</feature>
<keyword evidence="3 6" id="KW-1133">Transmembrane helix</keyword>
<comment type="subcellular location">
    <subcellularLocation>
        <location evidence="1">Membrane</location>
        <topology evidence="1">Single-pass membrane protein</topology>
    </subcellularLocation>
</comment>